<geneLocation type="plasmid" evidence="5">
    <name>pses189</name>
</geneLocation>
<dbReference type="PATRIC" id="fig|13690.10.peg.5108"/>
<evidence type="ECO:0000313" key="4">
    <source>
        <dbReference type="Proteomes" id="UP000028534"/>
    </source>
</evidence>
<dbReference type="Proteomes" id="UP000037029">
    <property type="component" value="Plasmid pses189"/>
</dbReference>
<dbReference type="EMBL" id="JGVR01000055">
    <property type="protein sequence ID" value="KEZ13746.1"/>
    <property type="molecule type" value="Genomic_DNA"/>
</dbReference>
<evidence type="ECO:0000313" key="2">
    <source>
        <dbReference type="EMBL" id="ATP22041.1"/>
    </source>
</evidence>
<keyword evidence="1" id="KW-0732">Signal</keyword>
<dbReference type="eggNOG" id="ENOG5031QWG">
    <property type="taxonomic scope" value="Bacteria"/>
</dbReference>
<dbReference type="EMBL" id="CP020927">
    <property type="protein sequence ID" value="ATP22041.1"/>
    <property type="molecule type" value="Genomic_DNA"/>
</dbReference>
<proteinExistence type="predicted"/>
<name>A0A084E704_SPHYA</name>
<evidence type="ECO:0000256" key="1">
    <source>
        <dbReference type="SAM" id="SignalP"/>
    </source>
</evidence>
<evidence type="ECO:0000313" key="3">
    <source>
        <dbReference type="EMBL" id="KEZ13746.1"/>
    </source>
</evidence>
<organism evidence="3 4">
    <name type="scientific">Sphingobium yanoikuyae</name>
    <name type="common">Sphingomonas yanoikuyae</name>
    <dbReference type="NCBI Taxonomy" id="13690"/>
    <lineage>
        <taxon>Bacteria</taxon>
        <taxon>Pseudomonadati</taxon>
        <taxon>Pseudomonadota</taxon>
        <taxon>Alphaproteobacteria</taxon>
        <taxon>Sphingomonadales</taxon>
        <taxon>Sphingomonadaceae</taxon>
        <taxon>Sphingobium</taxon>
    </lineage>
</organism>
<reference evidence="2 5" key="2">
    <citation type="submission" date="2017-04" db="EMBL/GenBank/DDBJ databases">
        <title>Characterization, genome and methylation analysis of a phthalic acid esters degrading strain Sphingobium yanoikuyae SHJ.</title>
        <authorList>
            <person name="Feng L."/>
        </authorList>
    </citation>
    <scope>NUCLEOTIDE SEQUENCE [LARGE SCALE GENOMIC DNA]</scope>
    <source>
        <strain evidence="2 5">SHJ</strain>
        <plasmid evidence="5">Plasmid pses189</plasmid>
        <plasmid evidence="2">pSES189</plasmid>
    </source>
</reference>
<dbReference type="RefSeq" id="WP_017502433.1">
    <property type="nucleotide sequence ID" value="NZ_CP020927.1"/>
</dbReference>
<reference evidence="3 4" key="1">
    <citation type="submission" date="2014-03" db="EMBL/GenBank/DDBJ databases">
        <title>Genome sequence of Sphingobium yanoikuyae B1.</title>
        <authorList>
            <person name="Gan H.M."/>
            <person name="Gan H.Y."/>
            <person name="Savka M.A."/>
        </authorList>
    </citation>
    <scope>NUCLEOTIDE SEQUENCE [LARGE SCALE GENOMIC DNA]</scope>
    <source>
        <strain evidence="3 4">B1</strain>
    </source>
</reference>
<feature type="signal peptide" evidence="1">
    <location>
        <begin position="1"/>
        <end position="28"/>
    </location>
</feature>
<geneLocation type="plasmid" evidence="2">
    <name>pSES189</name>
</geneLocation>
<dbReference type="NCBIfam" id="TIGR02743">
    <property type="entry name" value="TraW"/>
    <property type="match status" value="1"/>
</dbReference>
<feature type="chain" id="PRO_5015028957" evidence="1">
    <location>
        <begin position="29"/>
        <end position="218"/>
    </location>
</feature>
<evidence type="ECO:0000313" key="5">
    <source>
        <dbReference type="Proteomes" id="UP000037029"/>
    </source>
</evidence>
<protein>
    <submittedName>
        <fullName evidence="3">Type-F conjugative transfer system protein TraW</fullName>
    </submittedName>
</protein>
<dbReference type="AlphaFoldDB" id="A0A084E704"/>
<keyword evidence="2" id="KW-0614">Plasmid</keyword>
<dbReference type="InterPro" id="IPR014114">
    <property type="entry name" value="TraW"/>
</dbReference>
<accession>A0A084E704</accession>
<sequence>MRRAIDLVAGLCCLGCALLLTGSGASQARDYGQMGQTFPVIETDLLATIESRLRRAEASGELDRVNAMFAKKVEAKVKRPTPVAGITAAERPRQWKFDPTVTIERDIRDQKGNLIAAAGQKINPLDFVVLRQDLVFVDGDSPGQLDWATRQYVDAKAKIIFVNGSPFEAMGSRKRRFYFDQDGKLTSKFGIRHTPAVVTRAGNVMHVSEVVLRPGKAD</sequence>
<gene>
    <name evidence="3" type="primary">traW</name>
    <name evidence="2" type="ORF">BV87_26735</name>
    <name evidence="3" type="ORF">CP98_04941</name>
</gene>
<dbReference type="Proteomes" id="UP000028534">
    <property type="component" value="Unassembled WGS sequence"/>
</dbReference>